<evidence type="ECO:0000313" key="15">
    <source>
        <dbReference type="Proteomes" id="UP000323046"/>
    </source>
</evidence>
<dbReference type="GO" id="GO:0006281">
    <property type="term" value="P:DNA repair"/>
    <property type="evidence" value="ECO:0007669"/>
    <property type="project" value="UniProtKB-KW"/>
</dbReference>
<evidence type="ECO:0000256" key="5">
    <source>
        <dbReference type="ARBA" id="ARBA00022723"/>
    </source>
</evidence>
<dbReference type="RefSeq" id="WP_150171834.1">
    <property type="nucleotide sequence ID" value="NZ_CP029193.1"/>
</dbReference>
<evidence type="ECO:0000256" key="1">
    <source>
        <dbReference type="ARBA" id="ARBA00001946"/>
    </source>
</evidence>
<evidence type="ECO:0000256" key="7">
    <source>
        <dbReference type="ARBA" id="ARBA00022801"/>
    </source>
</evidence>
<sequence>MNERIVVGAALYDGGRLLAARRSAPPELAGGWELPGGKVEPGERSEDALVRELREELGVEAEPTGRVPGEWPLPGGYVLRVWTARLVSGEPRPLEDHDELRWLAPDQVWSVDWLAADVPAVEAALALPYAAH</sequence>
<dbReference type="GO" id="GO:0044715">
    <property type="term" value="F:8-oxo-dGDP phosphatase activity"/>
    <property type="evidence" value="ECO:0007669"/>
    <property type="project" value="TreeGrafter"/>
</dbReference>
<dbReference type="PROSITE" id="PS00893">
    <property type="entry name" value="NUDIX_BOX"/>
    <property type="match status" value="1"/>
</dbReference>
<keyword evidence="5" id="KW-0479">Metal-binding</keyword>
<evidence type="ECO:0000256" key="2">
    <source>
        <dbReference type="ARBA" id="ARBA00005582"/>
    </source>
</evidence>
<dbReference type="GO" id="GO:0006260">
    <property type="term" value="P:DNA replication"/>
    <property type="evidence" value="ECO:0007669"/>
    <property type="project" value="UniProtKB-KW"/>
</dbReference>
<dbReference type="InterPro" id="IPR020476">
    <property type="entry name" value="Nudix_hydrolase"/>
</dbReference>
<organism evidence="14 15">
    <name type="scientific">Streptomyces venezuelae</name>
    <dbReference type="NCBI Taxonomy" id="54571"/>
    <lineage>
        <taxon>Bacteria</taxon>
        <taxon>Bacillati</taxon>
        <taxon>Actinomycetota</taxon>
        <taxon>Actinomycetes</taxon>
        <taxon>Kitasatosporales</taxon>
        <taxon>Streptomycetaceae</taxon>
        <taxon>Streptomyces</taxon>
    </lineage>
</organism>
<dbReference type="InterPro" id="IPR000086">
    <property type="entry name" value="NUDIX_hydrolase_dom"/>
</dbReference>
<dbReference type="Proteomes" id="UP000323046">
    <property type="component" value="Chromosome"/>
</dbReference>
<keyword evidence="9" id="KW-0234">DNA repair</keyword>
<evidence type="ECO:0000256" key="12">
    <source>
        <dbReference type="RuleBase" id="RU003476"/>
    </source>
</evidence>
<evidence type="ECO:0000256" key="9">
    <source>
        <dbReference type="ARBA" id="ARBA00023204"/>
    </source>
</evidence>
<dbReference type="InterPro" id="IPR020084">
    <property type="entry name" value="NUDIX_hydrolase_CS"/>
</dbReference>
<dbReference type="GO" id="GO:0044716">
    <property type="term" value="F:8-oxo-GDP phosphatase activity"/>
    <property type="evidence" value="ECO:0007669"/>
    <property type="project" value="TreeGrafter"/>
</dbReference>
<evidence type="ECO:0000256" key="11">
    <source>
        <dbReference type="ARBA" id="ARBA00038905"/>
    </source>
</evidence>
<dbReference type="Gene3D" id="3.90.79.10">
    <property type="entry name" value="Nucleoside Triphosphate Pyrophosphohydrolase"/>
    <property type="match status" value="1"/>
</dbReference>
<proteinExistence type="inferred from homology"/>
<reference evidence="14 15" key="1">
    <citation type="submission" date="2018-05" db="EMBL/GenBank/DDBJ databases">
        <title>Streptomyces venezuelae.</title>
        <authorList>
            <person name="Kim W."/>
            <person name="Lee N."/>
            <person name="Cho B.-K."/>
        </authorList>
    </citation>
    <scope>NUCLEOTIDE SEQUENCE [LARGE SCALE GENOMIC DNA]</scope>
    <source>
        <strain evidence="14 15">ATCC 14583</strain>
    </source>
</reference>
<comment type="catalytic activity">
    <reaction evidence="10">
        <text>8-oxo-dGTP + H2O = 8-oxo-dGMP + diphosphate + H(+)</text>
        <dbReference type="Rhea" id="RHEA:31575"/>
        <dbReference type="ChEBI" id="CHEBI:15377"/>
        <dbReference type="ChEBI" id="CHEBI:15378"/>
        <dbReference type="ChEBI" id="CHEBI:33019"/>
        <dbReference type="ChEBI" id="CHEBI:63224"/>
        <dbReference type="ChEBI" id="CHEBI:77896"/>
        <dbReference type="EC" id="3.6.1.55"/>
    </reaction>
</comment>
<evidence type="ECO:0000256" key="8">
    <source>
        <dbReference type="ARBA" id="ARBA00022842"/>
    </source>
</evidence>
<gene>
    <name evidence="14" type="ORF">DEJ47_25035</name>
</gene>
<feature type="domain" description="Nudix hydrolase" evidence="13">
    <location>
        <begin position="2"/>
        <end position="128"/>
    </location>
</feature>
<evidence type="ECO:0000259" key="13">
    <source>
        <dbReference type="PROSITE" id="PS51462"/>
    </source>
</evidence>
<evidence type="ECO:0000256" key="4">
    <source>
        <dbReference type="ARBA" id="ARBA00022705"/>
    </source>
</evidence>
<dbReference type="OrthoDB" id="9810648at2"/>
<accession>A0A5P2BFP4</accession>
<protein>
    <recommendedName>
        <fullName evidence="11">8-oxo-dGTP diphosphatase</fullName>
        <ecNumber evidence="11">3.6.1.55</ecNumber>
    </recommendedName>
</protein>
<keyword evidence="7 12" id="KW-0378">Hydrolase</keyword>
<dbReference type="CDD" id="cd03425">
    <property type="entry name" value="NUDIX_MutT_NudA_like"/>
    <property type="match status" value="1"/>
</dbReference>
<comment type="similarity">
    <text evidence="2 12">Belongs to the Nudix hydrolase family.</text>
</comment>
<keyword evidence="3" id="KW-0515">Mutator protein</keyword>
<dbReference type="GO" id="GO:0008413">
    <property type="term" value="F:8-oxo-7,8-dihydroguanosine triphosphate pyrophosphatase activity"/>
    <property type="evidence" value="ECO:0007669"/>
    <property type="project" value="TreeGrafter"/>
</dbReference>
<dbReference type="SUPFAM" id="SSF55811">
    <property type="entry name" value="Nudix"/>
    <property type="match status" value="1"/>
</dbReference>
<keyword evidence="6" id="KW-0227">DNA damage</keyword>
<name>A0A5P2BFP4_STRVZ</name>
<dbReference type="AlphaFoldDB" id="A0A5P2BFP4"/>
<dbReference type="PANTHER" id="PTHR47707:SF1">
    <property type="entry name" value="NUDIX HYDROLASE FAMILY PROTEIN"/>
    <property type="match status" value="1"/>
</dbReference>
<dbReference type="GO" id="GO:0035539">
    <property type="term" value="F:8-oxo-7,8-dihydrodeoxyguanosine triphosphate pyrophosphatase activity"/>
    <property type="evidence" value="ECO:0007669"/>
    <property type="project" value="UniProtKB-EC"/>
</dbReference>
<dbReference type="PROSITE" id="PS51462">
    <property type="entry name" value="NUDIX"/>
    <property type="match status" value="1"/>
</dbReference>
<dbReference type="InterPro" id="IPR015797">
    <property type="entry name" value="NUDIX_hydrolase-like_dom_sf"/>
</dbReference>
<keyword evidence="15" id="KW-1185">Reference proteome</keyword>
<dbReference type="PRINTS" id="PR00502">
    <property type="entry name" value="NUDIXFAMILY"/>
</dbReference>
<comment type="cofactor">
    <cofactor evidence="1">
        <name>Mg(2+)</name>
        <dbReference type="ChEBI" id="CHEBI:18420"/>
    </cofactor>
</comment>
<keyword evidence="8" id="KW-0460">Magnesium</keyword>
<dbReference type="EC" id="3.6.1.55" evidence="11"/>
<evidence type="ECO:0000256" key="3">
    <source>
        <dbReference type="ARBA" id="ARBA00022457"/>
    </source>
</evidence>
<dbReference type="EMBL" id="CP029193">
    <property type="protein sequence ID" value="QES29263.1"/>
    <property type="molecule type" value="Genomic_DNA"/>
</dbReference>
<dbReference type="GO" id="GO:0046872">
    <property type="term" value="F:metal ion binding"/>
    <property type="evidence" value="ECO:0007669"/>
    <property type="project" value="UniProtKB-KW"/>
</dbReference>
<evidence type="ECO:0000256" key="6">
    <source>
        <dbReference type="ARBA" id="ARBA00022763"/>
    </source>
</evidence>
<evidence type="ECO:0000313" key="14">
    <source>
        <dbReference type="EMBL" id="QES29263.1"/>
    </source>
</evidence>
<evidence type="ECO:0000256" key="10">
    <source>
        <dbReference type="ARBA" id="ARBA00035861"/>
    </source>
</evidence>
<dbReference type="Pfam" id="PF00293">
    <property type="entry name" value="NUDIX"/>
    <property type="match status" value="1"/>
</dbReference>
<keyword evidence="4" id="KW-0235">DNA replication</keyword>
<dbReference type="PANTHER" id="PTHR47707">
    <property type="entry name" value="8-OXO-DGTP DIPHOSPHATASE"/>
    <property type="match status" value="1"/>
</dbReference>
<dbReference type="InterPro" id="IPR047127">
    <property type="entry name" value="MutT-like"/>
</dbReference>